<evidence type="ECO:0000313" key="1">
    <source>
        <dbReference type="EnsemblMetazoa" id="AALB009262-PA"/>
    </source>
</evidence>
<dbReference type="VEuPathDB" id="VectorBase:AALB009262"/>
<dbReference type="Proteomes" id="UP000069272">
    <property type="component" value="Chromosome 2R"/>
</dbReference>
<sequence length="59" mass="6716">MERFDQSGIKWKKWLQRFENAMEVSGVSKTVQPKVLLHCIGAKAYDVLTDLVAPTKPEP</sequence>
<protein>
    <submittedName>
        <fullName evidence="1">Uncharacterized protein</fullName>
    </submittedName>
</protein>
<name>A0A182FRT6_ANOAL</name>
<proteinExistence type="predicted"/>
<reference evidence="1" key="2">
    <citation type="submission" date="2022-08" db="UniProtKB">
        <authorList>
            <consortium name="EnsemblMetazoa"/>
        </authorList>
    </citation>
    <scope>IDENTIFICATION</scope>
    <source>
        <strain evidence="1">STECLA/ALBI9_A</strain>
    </source>
</reference>
<dbReference type="AlphaFoldDB" id="A0A182FRT6"/>
<reference evidence="1 2" key="1">
    <citation type="journal article" date="2017" name="G3 (Bethesda)">
        <title>The Physical Genome Mapping of Anopheles albimanus Corrected Scaffold Misassemblies and Identified Interarm Rearrangements in Genus Anopheles.</title>
        <authorList>
            <person name="Artemov G.N."/>
            <person name="Peery A.N."/>
            <person name="Jiang X."/>
            <person name="Tu Z."/>
            <person name="Stegniy V.N."/>
            <person name="Sharakhova M.V."/>
            <person name="Sharakhov I.V."/>
        </authorList>
    </citation>
    <scope>NUCLEOTIDE SEQUENCE [LARGE SCALE GENOMIC DNA]</scope>
    <source>
        <strain evidence="1 2">ALBI9_A</strain>
    </source>
</reference>
<organism evidence="1 2">
    <name type="scientific">Anopheles albimanus</name>
    <name type="common">New world malaria mosquito</name>
    <dbReference type="NCBI Taxonomy" id="7167"/>
    <lineage>
        <taxon>Eukaryota</taxon>
        <taxon>Metazoa</taxon>
        <taxon>Ecdysozoa</taxon>
        <taxon>Arthropoda</taxon>
        <taxon>Hexapoda</taxon>
        <taxon>Insecta</taxon>
        <taxon>Pterygota</taxon>
        <taxon>Neoptera</taxon>
        <taxon>Endopterygota</taxon>
        <taxon>Diptera</taxon>
        <taxon>Nematocera</taxon>
        <taxon>Culicoidea</taxon>
        <taxon>Culicidae</taxon>
        <taxon>Anophelinae</taxon>
        <taxon>Anopheles</taxon>
    </lineage>
</organism>
<keyword evidence="2" id="KW-1185">Reference proteome</keyword>
<accession>A0A182FRT6</accession>
<dbReference type="EnsemblMetazoa" id="AALB009262-RA">
    <property type="protein sequence ID" value="AALB009262-PA"/>
    <property type="gene ID" value="AALB009262"/>
</dbReference>
<evidence type="ECO:0000313" key="2">
    <source>
        <dbReference type="Proteomes" id="UP000069272"/>
    </source>
</evidence>